<dbReference type="STRING" id="1792290.MSP8886_02530"/>
<dbReference type="InterPro" id="IPR012823">
    <property type="entry name" value="Flagell_FliJ"/>
</dbReference>
<dbReference type="Gene3D" id="1.10.287.1700">
    <property type="match status" value="1"/>
</dbReference>
<evidence type="ECO:0000256" key="10">
    <source>
        <dbReference type="ARBA" id="ARBA00023225"/>
    </source>
</evidence>
<dbReference type="PANTHER" id="PTHR38786">
    <property type="entry name" value="FLAGELLAR FLIJ PROTEIN"/>
    <property type="match status" value="1"/>
</dbReference>
<dbReference type="GO" id="GO:0044781">
    <property type="term" value="P:bacterial-type flagellum organization"/>
    <property type="evidence" value="ECO:0007669"/>
    <property type="project" value="UniProtKB-KW"/>
</dbReference>
<feature type="compositionally biased region" description="Basic and acidic residues" evidence="11">
    <location>
        <begin position="121"/>
        <end position="130"/>
    </location>
</feature>
<keyword evidence="10" id="KW-1006">Bacterial flagellum protein export</keyword>
<dbReference type="NCBIfam" id="TIGR02473">
    <property type="entry name" value="flagell_FliJ"/>
    <property type="match status" value="1"/>
</dbReference>
<evidence type="ECO:0000256" key="7">
    <source>
        <dbReference type="ARBA" id="ARBA00022795"/>
    </source>
</evidence>
<dbReference type="GO" id="GO:0003774">
    <property type="term" value="F:cytoskeletal motor activity"/>
    <property type="evidence" value="ECO:0007669"/>
    <property type="project" value="InterPro"/>
</dbReference>
<dbReference type="InterPro" id="IPR053716">
    <property type="entry name" value="Flag_assembly_chemotaxis_eff"/>
</dbReference>
<comment type="similarity">
    <text evidence="2">Belongs to the FliJ family.</text>
</comment>
<keyword evidence="6" id="KW-0145">Chemotaxis</keyword>
<dbReference type="RefSeq" id="WP_067016915.1">
    <property type="nucleotide sequence ID" value="NZ_FLOB01000005.1"/>
</dbReference>
<comment type="subcellular location">
    <subcellularLocation>
        <location evidence="1">Cell membrane</location>
        <topology evidence="1">Peripheral membrane protein</topology>
        <orientation evidence="1">Cytoplasmic side</orientation>
    </subcellularLocation>
</comment>
<dbReference type="OrthoDB" id="6104706at2"/>
<evidence type="ECO:0000256" key="2">
    <source>
        <dbReference type="ARBA" id="ARBA00010004"/>
    </source>
</evidence>
<evidence type="ECO:0000256" key="3">
    <source>
        <dbReference type="ARBA" id="ARBA00020392"/>
    </source>
</evidence>
<keyword evidence="5" id="KW-1003">Cell membrane</keyword>
<dbReference type="InterPro" id="IPR018006">
    <property type="entry name" value="Flag_FliJ_proteobac"/>
</dbReference>
<gene>
    <name evidence="12" type="primary">fliJ</name>
    <name evidence="12" type="ORF">MSP8886_02530</name>
</gene>
<dbReference type="PIRSF" id="PIRSF019404">
    <property type="entry name" value="FliJ"/>
    <property type="match status" value="1"/>
</dbReference>
<keyword evidence="8" id="KW-0653">Protein transport</keyword>
<keyword evidence="7" id="KW-1005">Bacterial flagellum biogenesis</keyword>
<accession>A0A1A8TIW5</accession>
<dbReference type="Proteomes" id="UP000092544">
    <property type="component" value="Unassembled WGS sequence"/>
</dbReference>
<evidence type="ECO:0000256" key="1">
    <source>
        <dbReference type="ARBA" id="ARBA00004413"/>
    </source>
</evidence>
<dbReference type="GO" id="GO:0015031">
    <property type="term" value="P:protein transport"/>
    <property type="evidence" value="ECO:0007669"/>
    <property type="project" value="UniProtKB-KW"/>
</dbReference>
<evidence type="ECO:0000256" key="9">
    <source>
        <dbReference type="ARBA" id="ARBA00023136"/>
    </source>
</evidence>
<evidence type="ECO:0000256" key="4">
    <source>
        <dbReference type="ARBA" id="ARBA00022448"/>
    </source>
</evidence>
<reference evidence="12 13" key="1">
    <citation type="submission" date="2016-06" db="EMBL/GenBank/DDBJ databases">
        <authorList>
            <person name="Kjaerup R.B."/>
            <person name="Dalgaard T.S."/>
            <person name="Juul-Madsen H.R."/>
        </authorList>
    </citation>
    <scope>NUCLEOTIDE SEQUENCE [LARGE SCALE GENOMIC DNA]</scope>
    <source>
        <strain evidence="12 13">CECT 8886</strain>
    </source>
</reference>
<proteinExistence type="inferred from homology"/>
<protein>
    <recommendedName>
        <fullName evidence="3">Flagellar FliJ protein</fullName>
    </recommendedName>
</protein>
<dbReference type="GO" id="GO:0006935">
    <property type="term" value="P:chemotaxis"/>
    <property type="evidence" value="ECO:0007669"/>
    <property type="project" value="UniProtKB-KW"/>
</dbReference>
<dbReference type="AlphaFoldDB" id="A0A1A8TIW5"/>
<sequence length="145" mass="17310">MKPKSQRVQLLIDLAKRKEEAISRQLANDRAKVEYDKNKLNELKEYAGQYESERNLLGLSPYLTTNYQHFVDRVQQAIHQQEAAIGRSEQQADMTMRGWQEAKVKTQSMDWLKNKYKKIEQAQEDRKEQQQNDELSMRRFFNNND</sequence>
<dbReference type="Pfam" id="PF02050">
    <property type="entry name" value="FliJ"/>
    <property type="match status" value="1"/>
</dbReference>
<dbReference type="EMBL" id="FLOB01000005">
    <property type="protein sequence ID" value="SBS32729.1"/>
    <property type="molecule type" value="Genomic_DNA"/>
</dbReference>
<keyword evidence="12" id="KW-0969">Cilium</keyword>
<dbReference type="GO" id="GO:0071973">
    <property type="term" value="P:bacterial-type flagellum-dependent cell motility"/>
    <property type="evidence" value="ECO:0007669"/>
    <property type="project" value="InterPro"/>
</dbReference>
<dbReference type="GO" id="GO:0005886">
    <property type="term" value="C:plasma membrane"/>
    <property type="evidence" value="ECO:0007669"/>
    <property type="project" value="UniProtKB-SubCell"/>
</dbReference>
<evidence type="ECO:0000256" key="5">
    <source>
        <dbReference type="ARBA" id="ARBA00022475"/>
    </source>
</evidence>
<keyword evidence="12" id="KW-0282">Flagellum</keyword>
<dbReference type="InterPro" id="IPR052570">
    <property type="entry name" value="FliJ"/>
</dbReference>
<dbReference type="PANTHER" id="PTHR38786:SF1">
    <property type="entry name" value="FLAGELLAR FLIJ PROTEIN"/>
    <property type="match status" value="1"/>
</dbReference>
<feature type="region of interest" description="Disordered" evidence="11">
    <location>
        <begin position="121"/>
        <end position="145"/>
    </location>
</feature>
<evidence type="ECO:0000313" key="13">
    <source>
        <dbReference type="Proteomes" id="UP000092544"/>
    </source>
</evidence>
<keyword evidence="4" id="KW-0813">Transport</keyword>
<name>A0A1A8TIW5_9GAMM</name>
<evidence type="ECO:0000256" key="6">
    <source>
        <dbReference type="ARBA" id="ARBA00022500"/>
    </source>
</evidence>
<organism evidence="12 13">
    <name type="scientific">Marinomonas spartinae</name>
    <dbReference type="NCBI Taxonomy" id="1792290"/>
    <lineage>
        <taxon>Bacteria</taxon>
        <taxon>Pseudomonadati</taxon>
        <taxon>Pseudomonadota</taxon>
        <taxon>Gammaproteobacteria</taxon>
        <taxon>Oceanospirillales</taxon>
        <taxon>Oceanospirillaceae</taxon>
        <taxon>Marinomonas</taxon>
    </lineage>
</organism>
<evidence type="ECO:0000256" key="8">
    <source>
        <dbReference type="ARBA" id="ARBA00022927"/>
    </source>
</evidence>
<evidence type="ECO:0000313" key="12">
    <source>
        <dbReference type="EMBL" id="SBS32729.1"/>
    </source>
</evidence>
<evidence type="ECO:0000256" key="11">
    <source>
        <dbReference type="SAM" id="MobiDB-lite"/>
    </source>
</evidence>
<keyword evidence="9" id="KW-0472">Membrane</keyword>
<keyword evidence="13" id="KW-1185">Reference proteome</keyword>
<dbReference type="PRINTS" id="PR01004">
    <property type="entry name" value="FLGFLIJ"/>
</dbReference>
<keyword evidence="12" id="KW-0966">Cell projection</keyword>
<dbReference type="GO" id="GO:0009288">
    <property type="term" value="C:bacterial-type flagellum"/>
    <property type="evidence" value="ECO:0007669"/>
    <property type="project" value="InterPro"/>
</dbReference>